<evidence type="ECO:0000313" key="2">
    <source>
        <dbReference type="EMBL" id="MDT9001904.1"/>
    </source>
</evidence>
<keyword evidence="3" id="KW-1185">Reference proteome</keyword>
<sequence length="200" mass="22097">MNTAQPLDISALVGPAAWQRLPPAVKRRFATGHRAITYRGSMDMRCSQLGRVLAWLVKPFNSPLVTANVRGVLTTVHVRPVGAGVEWERRFENGVGRVCSTKELDTAGHLQERTSGGLGMALDVFEHAGDLVFESSSYFLVLGGWRVAIPRLLSPGTCRVEHRDLGHGLFRFTLSMTHPLWGETFHQTGVFLDPTPQDTH</sequence>
<evidence type="ECO:0000259" key="1">
    <source>
        <dbReference type="Pfam" id="PF13761"/>
    </source>
</evidence>
<name>A0ABU3PHI2_9BURK</name>
<accession>A0ABU3PHI2</accession>
<dbReference type="Pfam" id="PF13761">
    <property type="entry name" value="DUF4166"/>
    <property type="match status" value="1"/>
</dbReference>
<organism evidence="2 3">
    <name type="scientific">Roseateles aquae</name>
    <dbReference type="NCBI Taxonomy" id="3077235"/>
    <lineage>
        <taxon>Bacteria</taxon>
        <taxon>Pseudomonadati</taxon>
        <taxon>Pseudomonadota</taxon>
        <taxon>Betaproteobacteria</taxon>
        <taxon>Burkholderiales</taxon>
        <taxon>Sphaerotilaceae</taxon>
        <taxon>Roseateles</taxon>
    </lineage>
</organism>
<gene>
    <name evidence="2" type="ORF">RQP53_21690</name>
</gene>
<evidence type="ECO:0000313" key="3">
    <source>
        <dbReference type="Proteomes" id="UP001246372"/>
    </source>
</evidence>
<comment type="caution">
    <text evidence="2">The sequence shown here is derived from an EMBL/GenBank/DDBJ whole genome shotgun (WGS) entry which is preliminary data.</text>
</comment>
<protein>
    <submittedName>
        <fullName evidence="2">DUF4166 domain-containing protein</fullName>
    </submittedName>
</protein>
<dbReference type="InterPro" id="IPR025311">
    <property type="entry name" value="DUF4166"/>
</dbReference>
<dbReference type="RefSeq" id="WP_315652786.1">
    <property type="nucleotide sequence ID" value="NZ_JAVXZY010000011.1"/>
</dbReference>
<dbReference type="EMBL" id="JAVXZY010000011">
    <property type="protein sequence ID" value="MDT9001904.1"/>
    <property type="molecule type" value="Genomic_DNA"/>
</dbReference>
<dbReference type="Proteomes" id="UP001246372">
    <property type="component" value="Unassembled WGS sequence"/>
</dbReference>
<reference evidence="2" key="1">
    <citation type="submission" date="2023-09" db="EMBL/GenBank/DDBJ databases">
        <title>Paucibacter sp. APW11 Genome sequencing and assembly.</title>
        <authorList>
            <person name="Kim I."/>
        </authorList>
    </citation>
    <scope>NUCLEOTIDE SEQUENCE</scope>
    <source>
        <strain evidence="2">APW11</strain>
    </source>
</reference>
<proteinExistence type="predicted"/>
<feature type="domain" description="DUF4166" evidence="1">
    <location>
        <begin position="21"/>
        <end position="191"/>
    </location>
</feature>